<organism evidence="9 10">
    <name type="scientific">Streptomyces sp. 900105755</name>
    <dbReference type="NCBI Taxonomy" id="3154389"/>
    <lineage>
        <taxon>Bacteria</taxon>
        <taxon>Bacillati</taxon>
        <taxon>Actinomycetota</taxon>
        <taxon>Actinomycetes</taxon>
        <taxon>Kitasatosporales</taxon>
        <taxon>Streptomycetaceae</taxon>
        <taxon>Streptomyces</taxon>
    </lineage>
</organism>
<dbReference type="InterPro" id="IPR013324">
    <property type="entry name" value="RNA_pol_sigma_r3/r4-like"/>
</dbReference>
<dbReference type="InterPro" id="IPR013325">
    <property type="entry name" value="RNA_pol_sigma_r2"/>
</dbReference>
<comment type="subunit">
    <text evidence="2">Interacts transiently with the RNA polymerase catalytic core formed by RpoA, RpoB, RpoC and RpoZ (2 alpha, 1 beta, 1 beta' and 1 omega subunit) to form the RNA polymerase holoenzyme that can initiate transcription.</text>
</comment>
<keyword evidence="10" id="KW-1185">Reference proteome</keyword>
<dbReference type="InterPro" id="IPR014284">
    <property type="entry name" value="RNA_pol_sigma-70_dom"/>
</dbReference>
<dbReference type="Gene3D" id="1.10.1740.10">
    <property type="match status" value="1"/>
</dbReference>
<feature type="domain" description="RNA polymerase sigma factor 70 region 4 type 2" evidence="7">
    <location>
        <begin position="131"/>
        <end position="181"/>
    </location>
</feature>
<dbReference type="Gene3D" id="3.10.450.50">
    <property type="match status" value="1"/>
</dbReference>
<dbReference type="NCBIfam" id="TIGR02937">
    <property type="entry name" value="sigma70-ECF"/>
    <property type="match status" value="1"/>
</dbReference>
<dbReference type="Pfam" id="PF04542">
    <property type="entry name" value="Sigma70_r2"/>
    <property type="match status" value="1"/>
</dbReference>
<evidence type="ECO:0000256" key="3">
    <source>
        <dbReference type="ARBA" id="ARBA00023015"/>
    </source>
</evidence>
<dbReference type="Pfam" id="PF12680">
    <property type="entry name" value="SnoaL_2"/>
    <property type="match status" value="1"/>
</dbReference>
<name>A0ABV1TAF6_9ACTN</name>
<dbReference type="InterPro" id="IPR052704">
    <property type="entry name" value="ECF_Sigma-70_Domain"/>
</dbReference>
<accession>A0ABV1TAF6</accession>
<reference evidence="9 10" key="1">
    <citation type="submission" date="2024-06" db="EMBL/GenBank/DDBJ databases">
        <title>The Natural Products Discovery Center: Release of the First 8490 Sequenced Strains for Exploring Actinobacteria Biosynthetic Diversity.</title>
        <authorList>
            <person name="Kalkreuter E."/>
            <person name="Kautsar S.A."/>
            <person name="Yang D."/>
            <person name="Bader C.D."/>
            <person name="Teijaro C.N."/>
            <person name="Fluegel L."/>
            <person name="Davis C.M."/>
            <person name="Simpson J.R."/>
            <person name="Lauterbach L."/>
            <person name="Steele A.D."/>
            <person name="Gui C."/>
            <person name="Meng S."/>
            <person name="Li G."/>
            <person name="Viehrig K."/>
            <person name="Ye F."/>
            <person name="Su P."/>
            <person name="Kiefer A.F."/>
            <person name="Nichols A."/>
            <person name="Cepeda A.J."/>
            <person name="Yan W."/>
            <person name="Fan B."/>
            <person name="Jiang Y."/>
            <person name="Adhikari A."/>
            <person name="Zheng C.-J."/>
            <person name="Schuster L."/>
            <person name="Cowan T.M."/>
            <person name="Smanski M.J."/>
            <person name="Chevrette M.G."/>
            <person name="De Carvalho L.P.S."/>
            <person name="Shen B."/>
        </authorList>
    </citation>
    <scope>NUCLEOTIDE SEQUENCE [LARGE SCALE GENOMIC DNA]</scope>
    <source>
        <strain evidence="9 10">NPDC001694</strain>
    </source>
</reference>
<gene>
    <name evidence="9" type="primary">sigJ</name>
    <name evidence="9" type="ORF">ABT211_04395</name>
</gene>
<dbReference type="Proteomes" id="UP001490365">
    <property type="component" value="Unassembled WGS sequence"/>
</dbReference>
<dbReference type="InterPro" id="IPR013249">
    <property type="entry name" value="RNA_pol_sigma70_r4_t2"/>
</dbReference>
<feature type="domain" description="SnoaL-like" evidence="8">
    <location>
        <begin position="201"/>
        <end position="278"/>
    </location>
</feature>
<comment type="caution">
    <text evidence="9">The sequence shown here is derived from an EMBL/GenBank/DDBJ whole genome shotgun (WGS) entry which is preliminary data.</text>
</comment>
<dbReference type="EMBL" id="JBEOZM010000002">
    <property type="protein sequence ID" value="MER6266532.1"/>
    <property type="molecule type" value="Genomic_DNA"/>
</dbReference>
<dbReference type="PANTHER" id="PTHR30173:SF36">
    <property type="entry name" value="ECF RNA POLYMERASE SIGMA FACTOR SIGJ"/>
    <property type="match status" value="1"/>
</dbReference>
<dbReference type="RefSeq" id="WP_351955217.1">
    <property type="nucleotide sequence ID" value="NZ_JBEOZM010000002.1"/>
</dbReference>
<evidence type="ECO:0000256" key="5">
    <source>
        <dbReference type="ARBA" id="ARBA00023163"/>
    </source>
</evidence>
<dbReference type="Pfam" id="PF08281">
    <property type="entry name" value="Sigma70_r4_2"/>
    <property type="match status" value="1"/>
</dbReference>
<keyword evidence="5" id="KW-0804">Transcription</keyword>
<dbReference type="SUPFAM" id="SSF88946">
    <property type="entry name" value="Sigma2 domain of RNA polymerase sigma factors"/>
    <property type="match status" value="1"/>
</dbReference>
<keyword evidence="3" id="KW-0805">Transcription regulation</keyword>
<dbReference type="SUPFAM" id="SSF88659">
    <property type="entry name" value="Sigma3 and sigma4 domains of RNA polymerase sigma factors"/>
    <property type="match status" value="1"/>
</dbReference>
<dbReference type="PANTHER" id="PTHR30173">
    <property type="entry name" value="SIGMA 19 FACTOR"/>
    <property type="match status" value="1"/>
</dbReference>
<evidence type="ECO:0000259" key="8">
    <source>
        <dbReference type="Pfam" id="PF12680"/>
    </source>
</evidence>
<feature type="domain" description="RNA polymerase sigma-70 region 2" evidence="6">
    <location>
        <begin position="25"/>
        <end position="84"/>
    </location>
</feature>
<dbReference type="SUPFAM" id="SSF54427">
    <property type="entry name" value="NTF2-like"/>
    <property type="match status" value="1"/>
</dbReference>
<evidence type="ECO:0000256" key="1">
    <source>
        <dbReference type="ARBA" id="ARBA00010641"/>
    </source>
</evidence>
<evidence type="ECO:0000313" key="9">
    <source>
        <dbReference type="EMBL" id="MER6266532.1"/>
    </source>
</evidence>
<evidence type="ECO:0000259" key="6">
    <source>
        <dbReference type="Pfam" id="PF04542"/>
    </source>
</evidence>
<comment type="similarity">
    <text evidence="1">Belongs to the sigma-70 factor family. ECF subfamily.</text>
</comment>
<evidence type="ECO:0000256" key="2">
    <source>
        <dbReference type="ARBA" id="ARBA00011344"/>
    </source>
</evidence>
<keyword evidence="4" id="KW-0731">Sigma factor</keyword>
<dbReference type="Gene3D" id="1.10.10.10">
    <property type="entry name" value="Winged helix-like DNA-binding domain superfamily/Winged helix DNA-binding domain"/>
    <property type="match status" value="1"/>
</dbReference>
<dbReference type="NCBIfam" id="NF007214">
    <property type="entry name" value="PRK09636.1"/>
    <property type="match status" value="1"/>
</dbReference>
<dbReference type="InterPro" id="IPR036388">
    <property type="entry name" value="WH-like_DNA-bd_sf"/>
</dbReference>
<dbReference type="InterPro" id="IPR032710">
    <property type="entry name" value="NTF2-like_dom_sf"/>
</dbReference>
<dbReference type="InterPro" id="IPR007627">
    <property type="entry name" value="RNA_pol_sigma70_r2"/>
</dbReference>
<proteinExistence type="inferred from homology"/>
<evidence type="ECO:0000313" key="10">
    <source>
        <dbReference type="Proteomes" id="UP001490365"/>
    </source>
</evidence>
<evidence type="ECO:0000256" key="4">
    <source>
        <dbReference type="ARBA" id="ARBA00023082"/>
    </source>
</evidence>
<dbReference type="InterPro" id="IPR037401">
    <property type="entry name" value="SnoaL-like"/>
</dbReference>
<sequence>MSAPRRPDAGSPQDGPAHAPTRVFVDHRELLFSVVYNMLGSVADTEDVLQETWLSWSGKNRRAPLAEIGNPRAYLVRVAVNHALARQTAIASRRETYVGPWLPEPLVTDATTGLAPDTADHTVRSDSVSLAMLVVLETLTPLERAVFVLHEVFGYAHTEIAGMLDRSPAAVRQVAHRARAHVQARRPRYRARPRVRREATERFVAAALGGDLQALLEILAPDVTVWIDGGGARQAAGLRPVQGREKAARMLAGYASRRAGDLDVHYRSVNGDDAAVLFSDDSPYAVMVMDLTPDGDQVCGVYVVTNPAKLTRVRPDADEVGTAQ</sequence>
<protein>
    <submittedName>
        <fullName evidence="9">RNA polymerase sigma factor SigJ</fullName>
    </submittedName>
</protein>
<dbReference type="CDD" id="cd06171">
    <property type="entry name" value="Sigma70_r4"/>
    <property type="match status" value="1"/>
</dbReference>
<evidence type="ECO:0000259" key="7">
    <source>
        <dbReference type="Pfam" id="PF08281"/>
    </source>
</evidence>